<dbReference type="AlphaFoldDB" id="A0A017T2E3"/>
<dbReference type="Proteomes" id="UP000019678">
    <property type="component" value="Unassembled WGS sequence"/>
</dbReference>
<keyword evidence="1" id="KW-1015">Disulfide bond</keyword>
<keyword evidence="2" id="KW-0472">Membrane</keyword>
<dbReference type="InterPro" id="IPR014784">
    <property type="entry name" value="Cu2_ascorb_mOase-like_C"/>
</dbReference>
<organism evidence="4 5">
    <name type="scientific">Chondromyces apiculatus DSM 436</name>
    <dbReference type="NCBI Taxonomy" id="1192034"/>
    <lineage>
        <taxon>Bacteria</taxon>
        <taxon>Pseudomonadati</taxon>
        <taxon>Myxococcota</taxon>
        <taxon>Polyangia</taxon>
        <taxon>Polyangiales</taxon>
        <taxon>Polyangiaceae</taxon>
        <taxon>Chondromyces</taxon>
    </lineage>
</organism>
<keyword evidence="5" id="KW-1185">Reference proteome</keyword>
<dbReference type="GO" id="GO:0016715">
    <property type="term" value="F:oxidoreductase activity, acting on paired donors, with incorporation or reduction of molecular oxygen, reduced ascorbate as one donor, and incorporation of one atom of oxygen"/>
    <property type="evidence" value="ECO:0007669"/>
    <property type="project" value="InterPro"/>
</dbReference>
<comment type="caution">
    <text evidence="4">The sequence shown here is derived from an EMBL/GenBank/DDBJ whole genome shotgun (WGS) entry which is preliminary data.</text>
</comment>
<evidence type="ECO:0000313" key="5">
    <source>
        <dbReference type="Proteomes" id="UP000019678"/>
    </source>
</evidence>
<dbReference type="InterPro" id="IPR015197">
    <property type="entry name" value="PngaseF_C"/>
</dbReference>
<dbReference type="Pfam" id="PF09113">
    <property type="entry name" value="N-glycanase_C"/>
    <property type="match status" value="1"/>
</dbReference>
<dbReference type="OrthoDB" id="5501050at2"/>
<dbReference type="SUPFAM" id="SSF49742">
    <property type="entry name" value="PHM/PNGase F"/>
    <property type="match status" value="1"/>
</dbReference>
<name>A0A017T2E3_9BACT</name>
<proteinExistence type="predicted"/>
<feature type="domain" description="Peptide-N-glycosidase F C-terminal" evidence="3">
    <location>
        <begin position="236"/>
        <end position="378"/>
    </location>
</feature>
<keyword evidence="2" id="KW-0812">Transmembrane</keyword>
<accession>A0A017T2E3</accession>
<evidence type="ECO:0000256" key="1">
    <source>
        <dbReference type="ARBA" id="ARBA00023157"/>
    </source>
</evidence>
<feature type="transmembrane region" description="Helical" evidence="2">
    <location>
        <begin position="21"/>
        <end position="39"/>
    </location>
</feature>
<protein>
    <recommendedName>
        <fullName evidence="3">Peptide-N-glycosidase F C-terminal domain-containing protein</fullName>
    </recommendedName>
</protein>
<dbReference type="STRING" id="1192034.CAP_5601"/>
<reference evidence="4 5" key="1">
    <citation type="submission" date="2013-05" db="EMBL/GenBank/DDBJ databases">
        <title>Genome assembly of Chondromyces apiculatus DSM 436.</title>
        <authorList>
            <person name="Sharma G."/>
            <person name="Khatri I."/>
            <person name="Kaur C."/>
            <person name="Mayilraj S."/>
            <person name="Subramanian S."/>
        </authorList>
    </citation>
    <scope>NUCLEOTIDE SEQUENCE [LARGE SCALE GENOMIC DNA]</scope>
    <source>
        <strain evidence="4 5">DSM 436</strain>
    </source>
</reference>
<evidence type="ECO:0000256" key="2">
    <source>
        <dbReference type="SAM" id="Phobius"/>
    </source>
</evidence>
<evidence type="ECO:0000313" key="4">
    <source>
        <dbReference type="EMBL" id="EYF03408.1"/>
    </source>
</evidence>
<dbReference type="InterPro" id="IPR008977">
    <property type="entry name" value="PHM/PNGase_F_dom_sf"/>
</dbReference>
<sequence>MSAPLAEHVSDRARHRVLRRLSPLGAVFLCTFLGTFMAGCGTDETPPPKDVEPETPAEPYTLQVFEGVRISSDSSADDFQQATAEVDFQHPPFASVKLVVDLESTCTPFERWQDNPPPEGHNWPADCDAFDRNFEFTLDDPETDGGPPGVELVRAITPFGGPMHLEADITDIANGMPGLHRLRSFIATWPDPEGQVSGANGGWNVTASVVVTPGPAPRPVLAVVPLFNGSQTDPAAQAPLSFQVPEGTRSGRIEYRATGHGGGSPTFGCSGPAEEFCRRGHQITIDDAPVALLDAWRDDCETLCTLAHHDTASGGFDYCQENPCGAIASVRASRANWCPGSETPPFTFEAEVPTTPGAHTFAWNIQDQTTDGVWRLSAHYIAFGP</sequence>
<dbReference type="Gene3D" id="2.60.120.230">
    <property type="match status" value="2"/>
</dbReference>
<dbReference type="EMBL" id="ASRX01000047">
    <property type="protein sequence ID" value="EYF03408.1"/>
    <property type="molecule type" value="Genomic_DNA"/>
</dbReference>
<gene>
    <name evidence="4" type="ORF">CAP_5601</name>
</gene>
<keyword evidence="2" id="KW-1133">Transmembrane helix</keyword>
<evidence type="ECO:0000259" key="3">
    <source>
        <dbReference type="Pfam" id="PF09113"/>
    </source>
</evidence>
<dbReference type="RefSeq" id="WP_044246134.1">
    <property type="nucleotide sequence ID" value="NZ_ASRX01000047.1"/>
</dbReference>